<reference evidence="1" key="1">
    <citation type="journal article" date="2024" name="Appl Microbiol">
        <title>Effect of kuratsuki Bacillus and Priestia on Taste of Sake.</title>
        <authorList>
            <person name="Kobayashi K."/>
            <person name="Nishida H."/>
        </authorList>
    </citation>
    <scope>NUCLEOTIDE SEQUENCE</scope>
    <source>
        <strain evidence="1">B-12</strain>
    </source>
</reference>
<dbReference type="AlphaFoldDB" id="A0AAX6BDK8"/>
<accession>A0AAX6BDK8</accession>
<sequence length="137" mass="15418">MNILKGQGLLCRMDFVDGGPCTYARTFLVIDTDANDNTVTLLNVSSLNKKPYKLLYPSNKKIINYKPPFMMSSCVKLDGVYIIEYSSHLTSKLLAGGKTLSPPELRRIEAELLAYSQTNTIQDVYYDTNQFKAFNGM</sequence>
<comment type="caution">
    <text evidence="1">The sequence shown here is derived from an EMBL/GenBank/DDBJ whole genome shotgun (WGS) entry which is preliminary data.</text>
</comment>
<evidence type="ECO:0000313" key="1">
    <source>
        <dbReference type="EMBL" id="GMG71833.1"/>
    </source>
</evidence>
<organism evidence="1 2">
    <name type="scientific">Priestia megaterium</name>
    <name type="common">Bacillus megaterium</name>
    <dbReference type="NCBI Taxonomy" id="1404"/>
    <lineage>
        <taxon>Bacteria</taxon>
        <taxon>Bacillati</taxon>
        <taxon>Bacillota</taxon>
        <taxon>Bacilli</taxon>
        <taxon>Bacillales</taxon>
        <taxon>Bacillaceae</taxon>
        <taxon>Priestia</taxon>
    </lineage>
</organism>
<name>A0AAX6BDK8_PRIMG</name>
<proteinExistence type="predicted"/>
<dbReference type="EMBL" id="BSYK01000001">
    <property type="protein sequence ID" value="GMG71833.1"/>
    <property type="molecule type" value="Genomic_DNA"/>
</dbReference>
<dbReference type="Proteomes" id="UP001165240">
    <property type="component" value="Unassembled WGS sequence"/>
</dbReference>
<protein>
    <submittedName>
        <fullName evidence="1">Uncharacterized protein</fullName>
    </submittedName>
</protein>
<evidence type="ECO:0000313" key="2">
    <source>
        <dbReference type="Proteomes" id="UP001165240"/>
    </source>
</evidence>
<gene>
    <name evidence="1" type="ORF">ShirakiTB12_03010</name>
</gene>